<sequence length="83" mass="10080">MYKSNRLTVLEKRAILFKLNLSKLSRSFHDAQFGLINYARYNGQTKEVFLQISKEFDLLKQEMCKRSRYLRIIDWLKGWRYGI</sequence>
<protein>
    <submittedName>
        <fullName evidence="1">Uncharacterized protein</fullName>
    </submittedName>
</protein>
<comment type="caution">
    <text evidence="1">The sequence shown here is derived from an EMBL/GenBank/DDBJ whole genome shotgun (WGS) entry which is preliminary data.</text>
</comment>
<proteinExistence type="predicted"/>
<name>A0A0F9U5Z9_9ZZZZ</name>
<dbReference type="AlphaFoldDB" id="A0A0F9U5Z9"/>
<gene>
    <name evidence="1" type="ORF">LCGC14_0646530</name>
</gene>
<reference evidence="1" key="1">
    <citation type="journal article" date="2015" name="Nature">
        <title>Complex archaea that bridge the gap between prokaryotes and eukaryotes.</title>
        <authorList>
            <person name="Spang A."/>
            <person name="Saw J.H."/>
            <person name="Jorgensen S.L."/>
            <person name="Zaremba-Niedzwiedzka K."/>
            <person name="Martijn J."/>
            <person name="Lind A.E."/>
            <person name="van Eijk R."/>
            <person name="Schleper C."/>
            <person name="Guy L."/>
            <person name="Ettema T.J."/>
        </authorList>
    </citation>
    <scope>NUCLEOTIDE SEQUENCE</scope>
</reference>
<evidence type="ECO:0000313" key="1">
    <source>
        <dbReference type="EMBL" id="KKN49083.1"/>
    </source>
</evidence>
<dbReference type="EMBL" id="LAZR01001186">
    <property type="protein sequence ID" value="KKN49083.1"/>
    <property type="molecule type" value="Genomic_DNA"/>
</dbReference>
<accession>A0A0F9U5Z9</accession>
<organism evidence="1">
    <name type="scientific">marine sediment metagenome</name>
    <dbReference type="NCBI Taxonomy" id="412755"/>
    <lineage>
        <taxon>unclassified sequences</taxon>
        <taxon>metagenomes</taxon>
        <taxon>ecological metagenomes</taxon>
    </lineage>
</organism>